<dbReference type="KEGG" id="skn:SKUN_00230"/>
<evidence type="ECO:0000313" key="1">
    <source>
        <dbReference type="EMBL" id="ALA97152.1"/>
    </source>
</evidence>
<dbReference type="EMBL" id="CP010899">
    <property type="protein sequence ID" value="ALA97152.1"/>
    <property type="molecule type" value="Genomic_DNA"/>
</dbReference>
<dbReference type="Pfam" id="PF12461">
    <property type="entry name" value="DUF3688"/>
    <property type="match status" value="1"/>
</dbReference>
<gene>
    <name evidence="1" type="ORF">SKUN_00230</name>
</gene>
<proteinExistence type="predicted"/>
<keyword evidence="2" id="KW-1185">Reference proteome</keyword>
<accession>A0A0K2JFE5</accession>
<dbReference type="Proteomes" id="UP000062963">
    <property type="component" value="Chromosome"/>
</dbReference>
<dbReference type="AlphaFoldDB" id="A0A0K2JFE5"/>
<organism evidence="1 2">
    <name type="scientific">Spiroplasma kunkelii CR2-3x</name>
    <dbReference type="NCBI Taxonomy" id="273035"/>
    <lineage>
        <taxon>Bacteria</taxon>
        <taxon>Bacillati</taxon>
        <taxon>Mycoplasmatota</taxon>
        <taxon>Mollicutes</taxon>
        <taxon>Entomoplasmatales</taxon>
        <taxon>Spiroplasmataceae</taxon>
        <taxon>Spiroplasma</taxon>
    </lineage>
</organism>
<sequence length="61" mass="7551">MYSWKNTYMVEKFYDVKKGNFLNDLTDFIYAFAVKYNMYDVSKKIVDNIERYKENHYPRVC</sequence>
<dbReference type="InterPro" id="IPR022160">
    <property type="entry name" value="Phage_1-C74_Orf1"/>
</dbReference>
<name>A0A0K2JFE5_SPIKU</name>
<dbReference type="PATRIC" id="fig|273035.7.peg.274"/>
<evidence type="ECO:0000313" key="2">
    <source>
        <dbReference type="Proteomes" id="UP000062963"/>
    </source>
</evidence>
<reference evidence="1 2" key="1">
    <citation type="journal article" date="2015" name="Genome Announc.">
        <title>Complete Genome Sequence of Spiroplasma kunkelii Strain CR2-3x, Causal Agent of Corn Stunt Disease in Zea mays L.</title>
        <authorList>
            <person name="Davis R.E."/>
            <person name="Shao J."/>
            <person name="Dally E.L."/>
            <person name="Zhao Y."/>
            <person name="Gasparich G.E."/>
            <person name="Gaynor B.J."/>
            <person name="Athey J.C."/>
            <person name="Harrison N.A."/>
            <person name="Donofrio N."/>
        </authorList>
    </citation>
    <scope>NUCLEOTIDE SEQUENCE [LARGE SCALE GENOMIC DNA]</scope>
    <source>
        <strain evidence="1 2">CR2-3x</strain>
    </source>
</reference>
<protein>
    <submittedName>
        <fullName evidence="1">Spiroplasmavirus-related protein</fullName>
    </submittedName>
</protein>